<evidence type="ECO:0000313" key="1">
    <source>
        <dbReference type="EMBL" id="PKX77697.1"/>
    </source>
</evidence>
<dbReference type="EMBL" id="MKGH01000028">
    <property type="protein sequence ID" value="PKX77697.1"/>
    <property type="molecule type" value="Genomic_DNA"/>
</dbReference>
<dbReference type="Pfam" id="PF19866">
    <property type="entry name" value="DUF6339"/>
    <property type="match status" value="1"/>
</dbReference>
<dbReference type="Proteomes" id="UP000234349">
    <property type="component" value="Unassembled WGS sequence"/>
</dbReference>
<proteinExistence type="predicted"/>
<accession>A0AAX0VAA6</accession>
<sequence>MISFPNYDLNRAQRDFDTMDIDSIREEQFSIEGEFQELRQELLELWESVYSEHDLSTGIEHKKYIIDLYFGLKMYNLFNSKGLTNRMATDDNIWRFLSLKVVPDLVYRRQGMKEDYFYKKTRRIWLKTIYWYINLGWQGSSEETIRILKDNSTDTIMQLVDRISTLGYNVPLYREIMKQYAGKTDRMAFRHVMILNNAKTRTMSPELAEGELKGYVEGLYKAVDGEK</sequence>
<dbReference type="RefSeq" id="WP_076981415.1">
    <property type="nucleotide sequence ID" value="NZ_CP017275.1"/>
</dbReference>
<organism evidence="1 2">
    <name type="scientific">Latilactobacillus sakei</name>
    <name type="common">Lactobacillus sakei</name>
    <dbReference type="NCBI Taxonomy" id="1599"/>
    <lineage>
        <taxon>Bacteria</taxon>
        <taxon>Bacillati</taxon>
        <taxon>Bacillota</taxon>
        <taxon>Bacilli</taxon>
        <taxon>Lactobacillales</taxon>
        <taxon>Lactobacillaceae</taxon>
        <taxon>Latilactobacillus</taxon>
    </lineage>
</organism>
<protein>
    <submittedName>
        <fullName evidence="1">Uncharacterized protein</fullName>
    </submittedName>
</protein>
<comment type="caution">
    <text evidence="1">The sequence shown here is derived from an EMBL/GenBank/DDBJ whole genome shotgun (WGS) entry which is preliminary data.</text>
</comment>
<gene>
    <name evidence="1" type="ORF">CUR37_06360</name>
</gene>
<evidence type="ECO:0000313" key="2">
    <source>
        <dbReference type="Proteomes" id="UP000234349"/>
    </source>
</evidence>
<dbReference type="AlphaFoldDB" id="A0AAX0VAA6"/>
<dbReference type="InterPro" id="IPR045920">
    <property type="entry name" value="DUF6339"/>
</dbReference>
<reference evidence="1 2" key="1">
    <citation type="submission" date="2016-09" db="EMBL/GenBank/DDBJ databases">
        <authorList>
            <person name="Inglin R.C."/>
        </authorList>
    </citation>
    <scope>NUCLEOTIDE SEQUENCE [LARGE SCALE GENOMIC DNA]</scope>
    <source>
        <strain evidence="1 2">RI-517</strain>
    </source>
</reference>
<name>A0AAX0VAA6_LATSK</name>